<dbReference type="Pfam" id="PF09587">
    <property type="entry name" value="PGA_cap"/>
    <property type="match status" value="1"/>
</dbReference>
<keyword evidence="3" id="KW-0378">Hydrolase</keyword>
<dbReference type="SMART" id="SM00854">
    <property type="entry name" value="PGA_cap"/>
    <property type="match status" value="1"/>
</dbReference>
<evidence type="ECO:0000259" key="2">
    <source>
        <dbReference type="SMART" id="SM00854"/>
    </source>
</evidence>
<dbReference type="SUPFAM" id="SSF56300">
    <property type="entry name" value="Metallo-dependent phosphatases"/>
    <property type="match status" value="1"/>
</dbReference>
<comment type="similarity">
    <text evidence="1">Belongs to the CapA family.</text>
</comment>
<dbReference type="InterPro" id="IPR019079">
    <property type="entry name" value="Capsule_synth_CapA"/>
</dbReference>
<organism evidence="3 4">
    <name type="scientific">Novosphingobium aquae</name>
    <dbReference type="NCBI Taxonomy" id="3133435"/>
    <lineage>
        <taxon>Bacteria</taxon>
        <taxon>Pseudomonadati</taxon>
        <taxon>Pseudomonadota</taxon>
        <taxon>Alphaproteobacteria</taxon>
        <taxon>Sphingomonadales</taxon>
        <taxon>Sphingomonadaceae</taxon>
        <taxon>Novosphingobium</taxon>
    </lineage>
</organism>
<feature type="domain" description="Capsule synthesis protein CapA" evidence="2">
    <location>
        <begin position="5"/>
        <end position="258"/>
    </location>
</feature>
<dbReference type="GO" id="GO:0016787">
    <property type="term" value="F:hydrolase activity"/>
    <property type="evidence" value="ECO:0007669"/>
    <property type="project" value="UniProtKB-KW"/>
</dbReference>
<evidence type="ECO:0000313" key="3">
    <source>
        <dbReference type="EMBL" id="MEJ6008833.1"/>
    </source>
</evidence>
<dbReference type="RefSeq" id="WP_339964496.1">
    <property type="nucleotide sequence ID" value="NZ_JBBHJY010000001.1"/>
</dbReference>
<sequence>MAADEILLLGDLILDVPEPDHWLSGIAPILRSVDLVIGHLEVPYTTSQEEMPGDVPAPGANPLHLDAMARAGIGAVSMAGNHMMDCGVPGLAETIAGLDRNAIAHAGAGMSLSEARRPAILTVGNRKLALLSYNCVGPELCWAGEDRPGCAYVNVLATDGGPSRPQATLRDIDPASLAAMEADIAAARLAADGVIVALHKGVTHSPATLAAYERPLAQAAIRAGADAVAGHHAHVAQGIEIFEGKPIFHGLGNGCVVTHALAPAQDHPARAEWAQRRKTMFGFEPDPAYPLAPFHPQAVNGMIGRLLWHADGRIEAGLIPIWFEPPGRPVPAGDKAGEIARYHLTSGATARLPSLSAMDDGRAYMLSPL</sequence>
<dbReference type="PANTHER" id="PTHR33393:SF13">
    <property type="entry name" value="PGA BIOSYNTHESIS PROTEIN CAPA"/>
    <property type="match status" value="1"/>
</dbReference>
<dbReference type="InterPro" id="IPR052169">
    <property type="entry name" value="CW_Biosynth-Accessory"/>
</dbReference>
<dbReference type="EC" id="3.1.-.-" evidence="3"/>
<dbReference type="CDD" id="cd07381">
    <property type="entry name" value="MPP_CapA"/>
    <property type="match status" value="1"/>
</dbReference>
<dbReference type="InterPro" id="IPR029052">
    <property type="entry name" value="Metallo-depent_PP-like"/>
</dbReference>
<dbReference type="Proteomes" id="UP001379235">
    <property type="component" value="Unassembled WGS sequence"/>
</dbReference>
<comment type="caution">
    <text evidence="3">The sequence shown here is derived from an EMBL/GenBank/DDBJ whole genome shotgun (WGS) entry which is preliminary data.</text>
</comment>
<evidence type="ECO:0000313" key="4">
    <source>
        <dbReference type="Proteomes" id="UP001379235"/>
    </source>
</evidence>
<reference evidence="3 4" key="1">
    <citation type="submission" date="2024-03" db="EMBL/GenBank/DDBJ databases">
        <authorList>
            <person name="Jo J.-H."/>
        </authorList>
    </citation>
    <scope>NUCLEOTIDE SEQUENCE [LARGE SCALE GENOMIC DNA]</scope>
    <source>
        <strain evidence="3 4">AS3R-12</strain>
    </source>
</reference>
<proteinExistence type="inferred from homology"/>
<evidence type="ECO:0000256" key="1">
    <source>
        <dbReference type="ARBA" id="ARBA00005662"/>
    </source>
</evidence>
<dbReference type="EMBL" id="JBBHJY010000001">
    <property type="protein sequence ID" value="MEJ6008833.1"/>
    <property type="molecule type" value="Genomic_DNA"/>
</dbReference>
<gene>
    <name evidence="3" type="ORF">WG900_02755</name>
</gene>
<dbReference type="Gene3D" id="3.60.21.10">
    <property type="match status" value="1"/>
</dbReference>
<keyword evidence="4" id="KW-1185">Reference proteome</keyword>
<accession>A0ABU8S4E1</accession>
<dbReference type="PANTHER" id="PTHR33393">
    <property type="entry name" value="POLYGLUTAMINE SYNTHESIS ACCESSORY PROTEIN RV0574C-RELATED"/>
    <property type="match status" value="1"/>
</dbReference>
<protein>
    <submittedName>
        <fullName evidence="3">CapA family protein</fullName>
        <ecNumber evidence="3">3.1.-.-</ecNumber>
    </submittedName>
</protein>
<name>A0ABU8S4E1_9SPHN</name>